<dbReference type="GO" id="GO:0009055">
    <property type="term" value="F:electron transfer activity"/>
    <property type="evidence" value="ECO:0007669"/>
    <property type="project" value="InterPro"/>
</dbReference>
<dbReference type="InterPro" id="IPR050845">
    <property type="entry name" value="Cu-binding_ET"/>
</dbReference>
<dbReference type="PROSITE" id="PS51257">
    <property type="entry name" value="PROKAR_LIPOPROTEIN"/>
    <property type="match status" value="1"/>
</dbReference>
<keyword evidence="1" id="KW-0479">Metal-binding</keyword>
<dbReference type="PANTHER" id="PTHR38439">
    <property type="entry name" value="AURACYANIN-B"/>
    <property type="match status" value="1"/>
</dbReference>
<organism evidence="4">
    <name type="scientific">freshwater metagenome</name>
    <dbReference type="NCBI Taxonomy" id="449393"/>
    <lineage>
        <taxon>unclassified sequences</taxon>
        <taxon>metagenomes</taxon>
        <taxon>ecological metagenomes</taxon>
    </lineage>
</organism>
<reference evidence="4" key="1">
    <citation type="submission" date="2020-05" db="EMBL/GenBank/DDBJ databases">
        <authorList>
            <person name="Chiriac C."/>
            <person name="Salcher M."/>
            <person name="Ghai R."/>
            <person name="Kavagutti S V."/>
        </authorList>
    </citation>
    <scope>NUCLEOTIDE SEQUENCE</scope>
</reference>
<dbReference type="Pfam" id="PF00127">
    <property type="entry name" value="Copper-bind"/>
    <property type="match status" value="1"/>
</dbReference>
<dbReference type="InterPro" id="IPR008972">
    <property type="entry name" value="Cupredoxin"/>
</dbReference>
<protein>
    <submittedName>
        <fullName evidence="4">Unannotated protein</fullName>
    </submittedName>
</protein>
<feature type="domain" description="Blue (type 1) copper" evidence="3">
    <location>
        <begin position="43"/>
        <end position="152"/>
    </location>
</feature>
<dbReference type="EMBL" id="CAFBMH010000045">
    <property type="protein sequence ID" value="CAB4909501.1"/>
    <property type="molecule type" value="Genomic_DNA"/>
</dbReference>
<proteinExistence type="predicted"/>
<dbReference type="Gene3D" id="2.60.40.420">
    <property type="entry name" value="Cupredoxins - blue copper proteins"/>
    <property type="match status" value="1"/>
</dbReference>
<keyword evidence="2" id="KW-0186">Copper</keyword>
<dbReference type="PANTHER" id="PTHR38439:SF3">
    <property type="entry name" value="COPPER-RESISTANT CUPROPROTEIN COPI"/>
    <property type="match status" value="1"/>
</dbReference>
<evidence type="ECO:0000259" key="3">
    <source>
        <dbReference type="Pfam" id="PF00127"/>
    </source>
</evidence>
<sequence>MIVRRALMGIALPTVTVLTLAACGGSAHDNMGMGSNSASSRTVNIQMTDLAFTPDAIAVASGETVTFVFTNNGRVEHDAFIGDAAAQSAHAMQMNATGGNANGHHMADDGGISVKPGKTGKLRVTFERAGVLEVGCHEPGHYEGGMRATLNVA</sequence>
<evidence type="ECO:0000313" key="4">
    <source>
        <dbReference type="EMBL" id="CAB4909501.1"/>
    </source>
</evidence>
<evidence type="ECO:0000256" key="2">
    <source>
        <dbReference type="ARBA" id="ARBA00023008"/>
    </source>
</evidence>
<name>A0A6J7GMH0_9ZZZZ</name>
<dbReference type="InterPro" id="IPR000923">
    <property type="entry name" value="BlueCu_1"/>
</dbReference>
<accession>A0A6J7GMH0</accession>
<dbReference type="AlphaFoldDB" id="A0A6J7GMH0"/>
<gene>
    <name evidence="4" type="ORF">UFOPK3543_01396</name>
</gene>
<dbReference type="GO" id="GO:0005507">
    <property type="term" value="F:copper ion binding"/>
    <property type="evidence" value="ECO:0007669"/>
    <property type="project" value="InterPro"/>
</dbReference>
<dbReference type="SUPFAM" id="SSF49503">
    <property type="entry name" value="Cupredoxins"/>
    <property type="match status" value="1"/>
</dbReference>
<evidence type="ECO:0000256" key="1">
    <source>
        <dbReference type="ARBA" id="ARBA00022723"/>
    </source>
</evidence>